<evidence type="ECO:0000313" key="1">
    <source>
        <dbReference type="EMBL" id="NML08850.1"/>
    </source>
</evidence>
<keyword evidence="2" id="KW-1185">Reference proteome</keyword>
<protein>
    <submittedName>
        <fullName evidence="1">Uncharacterized protein</fullName>
    </submittedName>
</protein>
<gene>
    <name evidence="1" type="ORF">HHL08_01595</name>
</gene>
<dbReference type="RefSeq" id="WP_169570731.1">
    <property type="nucleotide sequence ID" value="NZ_JABBFV010000001.1"/>
</dbReference>
<name>A0A7X9WS11_9SPHN</name>
<sequence>MSGDDAQTAWAELWQELYHQGDVGEASYAAVPLLAGALEARGVADWNTYAIAATIEGARQKPHNPSVPDWLLDDYDEAWRKLQTLAITELPVATAAELIDSIIAVLAFGKGRASLGQMAMLGDDERKELLEGSGWN</sequence>
<reference evidence="1 2" key="1">
    <citation type="submission" date="2020-04" db="EMBL/GenBank/DDBJ databases">
        <title>Sphingobium sp. AR-3-1 isolated from Arctic soil.</title>
        <authorList>
            <person name="Dahal R.H."/>
            <person name="Chaudhary D.K."/>
        </authorList>
    </citation>
    <scope>NUCLEOTIDE SEQUENCE [LARGE SCALE GENOMIC DNA]</scope>
    <source>
        <strain evidence="1 2">AR-3-1</strain>
    </source>
</reference>
<accession>A0A7X9WS11</accession>
<evidence type="ECO:0000313" key="2">
    <source>
        <dbReference type="Proteomes" id="UP000519023"/>
    </source>
</evidence>
<organism evidence="1 2">
    <name type="scientific">Sphingobium psychrophilum</name>
    <dbReference type="NCBI Taxonomy" id="2728834"/>
    <lineage>
        <taxon>Bacteria</taxon>
        <taxon>Pseudomonadati</taxon>
        <taxon>Pseudomonadota</taxon>
        <taxon>Alphaproteobacteria</taxon>
        <taxon>Sphingomonadales</taxon>
        <taxon>Sphingomonadaceae</taxon>
        <taxon>Sphingobium</taxon>
    </lineage>
</organism>
<proteinExistence type="predicted"/>
<dbReference type="EMBL" id="JABBFV010000001">
    <property type="protein sequence ID" value="NML08850.1"/>
    <property type="molecule type" value="Genomic_DNA"/>
</dbReference>
<comment type="caution">
    <text evidence="1">The sequence shown here is derived from an EMBL/GenBank/DDBJ whole genome shotgun (WGS) entry which is preliminary data.</text>
</comment>
<dbReference type="Proteomes" id="UP000519023">
    <property type="component" value="Unassembled WGS sequence"/>
</dbReference>
<dbReference type="AlphaFoldDB" id="A0A7X9WS11"/>